<evidence type="ECO:0000256" key="3">
    <source>
        <dbReference type="ARBA" id="ARBA00022527"/>
    </source>
</evidence>
<feature type="region of interest" description="Disordered" evidence="11">
    <location>
        <begin position="490"/>
        <end position="628"/>
    </location>
</feature>
<feature type="compositionally biased region" description="Low complexity" evidence="11">
    <location>
        <begin position="363"/>
        <end position="377"/>
    </location>
</feature>
<feature type="compositionally biased region" description="Polar residues" evidence="11">
    <location>
        <begin position="295"/>
        <end position="311"/>
    </location>
</feature>
<dbReference type="GO" id="GO:0004674">
    <property type="term" value="F:protein serine/threonine kinase activity"/>
    <property type="evidence" value="ECO:0007669"/>
    <property type="project" value="UniProtKB-KW"/>
</dbReference>
<evidence type="ECO:0000256" key="9">
    <source>
        <dbReference type="ARBA" id="ARBA00048679"/>
    </source>
</evidence>
<comment type="catalytic activity">
    <reaction evidence="9">
        <text>L-seryl-[protein] + ATP = O-phospho-L-seryl-[protein] + ADP + H(+)</text>
        <dbReference type="Rhea" id="RHEA:17989"/>
        <dbReference type="Rhea" id="RHEA-COMP:9863"/>
        <dbReference type="Rhea" id="RHEA-COMP:11604"/>
        <dbReference type="ChEBI" id="CHEBI:15378"/>
        <dbReference type="ChEBI" id="CHEBI:29999"/>
        <dbReference type="ChEBI" id="CHEBI:30616"/>
        <dbReference type="ChEBI" id="CHEBI:83421"/>
        <dbReference type="ChEBI" id="CHEBI:456216"/>
        <dbReference type="EC" id="2.7.11.1"/>
    </reaction>
</comment>
<feature type="compositionally biased region" description="Low complexity" evidence="11">
    <location>
        <begin position="545"/>
        <end position="556"/>
    </location>
</feature>
<dbReference type="Proteomes" id="UP000646827">
    <property type="component" value="Unassembled WGS sequence"/>
</dbReference>
<comment type="catalytic activity">
    <reaction evidence="8">
        <text>L-threonyl-[protein] + ATP = O-phospho-L-threonyl-[protein] + ADP + H(+)</text>
        <dbReference type="Rhea" id="RHEA:46608"/>
        <dbReference type="Rhea" id="RHEA-COMP:11060"/>
        <dbReference type="Rhea" id="RHEA-COMP:11605"/>
        <dbReference type="ChEBI" id="CHEBI:15378"/>
        <dbReference type="ChEBI" id="CHEBI:30013"/>
        <dbReference type="ChEBI" id="CHEBI:30616"/>
        <dbReference type="ChEBI" id="CHEBI:61977"/>
        <dbReference type="ChEBI" id="CHEBI:456216"/>
        <dbReference type="EC" id="2.7.11.1"/>
    </reaction>
</comment>
<dbReference type="SUPFAM" id="SSF56112">
    <property type="entry name" value="Protein kinase-like (PK-like)"/>
    <property type="match status" value="1"/>
</dbReference>
<dbReference type="InterPro" id="IPR008271">
    <property type="entry name" value="Ser/Thr_kinase_AS"/>
</dbReference>
<feature type="compositionally biased region" description="Polar residues" evidence="11">
    <location>
        <begin position="734"/>
        <end position="750"/>
    </location>
</feature>
<keyword evidence="5 10" id="KW-0547">Nucleotide-binding</keyword>
<evidence type="ECO:0000256" key="11">
    <source>
        <dbReference type="SAM" id="MobiDB-lite"/>
    </source>
</evidence>
<dbReference type="PROSITE" id="PS50011">
    <property type="entry name" value="PROTEIN_KINASE_DOM"/>
    <property type="match status" value="1"/>
</dbReference>
<dbReference type="Pfam" id="PF00069">
    <property type="entry name" value="Pkinase"/>
    <property type="match status" value="1"/>
</dbReference>
<dbReference type="PANTHER" id="PTHR48012:SF21">
    <property type="entry name" value="PH DOMAIN-CONTAINING PROTEIN"/>
    <property type="match status" value="1"/>
</dbReference>
<dbReference type="AlphaFoldDB" id="A0A8H7RWY7"/>
<keyword evidence="4" id="KW-0808">Transferase</keyword>
<feature type="domain" description="Protein kinase" evidence="12">
    <location>
        <begin position="16"/>
        <end position="270"/>
    </location>
</feature>
<dbReference type="CDD" id="cd06609">
    <property type="entry name" value="STKc_MST3_like"/>
    <property type="match status" value="1"/>
</dbReference>
<dbReference type="PANTHER" id="PTHR48012">
    <property type="entry name" value="STERILE20-LIKE KINASE, ISOFORM B-RELATED"/>
    <property type="match status" value="1"/>
</dbReference>
<sequence length="874" mass="96610">MTTISKQQQPQATLLYTRLKRIGKGAYGSVYKGINNKTKKLVAIKVLNLDTEEDDVDDIQNEIALLSQLTHARSQNITPYYGSILNDTKLWIIMYYAAGGSIRNVMKAGNIEEKYISIIVREVLLALSYLHKNHIIHRDIKAANILLTAEGNVQLCDFGVAGQTTVNSLKRNTFVGTPYWMAPEVIREGSSYDYKADIWSLGITVFEMAVGNPPLSNIDPMRAIIMIPKSKPPQLPDQFSILIREFVDLCLCEEPNERPNADELMKTKFIKISSKVSKGILKELIIRYEQWKQTNQNNRRNSVASDDLSGSDNEKENEDLDMFETTTEDDDLWEFDTIRSSGLYKKSTVDQSTIKQPKPQKPVSPLLDEPLSSSSSPPGRPFHSREAHPLVRLFENASSQQSGDTSLLNTPGGVSTPLVNSPHILPQQTHSPVMLPTSSSITTPSPMIDLDSGAITIPSSQPLLRSNSPSPATMSPADALLIPSMLSTTHNKDNQTLIPSKSDTLHTNNNNNNKGELNHGRTSPLTIKPRKNSGPSSFGNGHVMTTTTTTTTTTPTDQLTSSNRLVPGRQLLTPTSTPPTNSPLGHNSKLSPRIMASSSPDTALLHSSKPMVRARSHSDQQSTRDTSLLSMTSTTTQGLLKVESSHHHLQKNNKHYHHRPAPSVPIAHMSNSSTTTTTMNIGEERGLKPNMNGLPLARRVRSATTLRQSEEDRVPLKALVANKQQQLYQASRYNNMNHTSDGVDNNNQAKTKSKITKYTTDHRRSISADSTPNNNNKNNNSEGKRNIHVPPLTSLSSAKIPDWHTSRHSHTAHSSNNEKVISSLDDEEENGYRMIAPLQLDGLKSDQGLHCALNQALEDLDYWLGQVDISLSSI</sequence>
<feature type="region of interest" description="Disordered" evidence="11">
    <location>
        <begin position="654"/>
        <end position="675"/>
    </location>
</feature>
<evidence type="ECO:0000256" key="7">
    <source>
        <dbReference type="ARBA" id="ARBA00022840"/>
    </source>
</evidence>
<dbReference type="Gene3D" id="1.10.510.10">
    <property type="entry name" value="Transferase(Phosphotransferase) domain 1"/>
    <property type="match status" value="1"/>
</dbReference>
<evidence type="ECO:0000256" key="1">
    <source>
        <dbReference type="ARBA" id="ARBA00008874"/>
    </source>
</evidence>
<evidence type="ECO:0000313" key="13">
    <source>
        <dbReference type="EMBL" id="KAG2217363.1"/>
    </source>
</evidence>
<dbReference type="Gene3D" id="3.30.200.20">
    <property type="entry name" value="Phosphorylase Kinase, domain 1"/>
    <property type="match status" value="1"/>
</dbReference>
<keyword evidence="6" id="KW-0418">Kinase</keyword>
<dbReference type="SMART" id="SM00220">
    <property type="entry name" value="S_TKc"/>
    <property type="match status" value="1"/>
</dbReference>
<keyword evidence="3" id="KW-0723">Serine/threonine-protein kinase</keyword>
<keyword evidence="14" id="KW-1185">Reference proteome</keyword>
<dbReference type="GO" id="GO:0005737">
    <property type="term" value="C:cytoplasm"/>
    <property type="evidence" value="ECO:0007669"/>
    <property type="project" value="TreeGrafter"/>
</dbReference>
<organism evidence="13 14">
    <name type="scientific">Circinella minor</name>
    <dbReference type="NCBI Taxonomy" id="1195481"/>
    <lineage>
        <taxon>Eukaryota</taxon>
        <taxon>Fungi</taxon>
        <taxon>Fungi incertae sedis</taxon>
        <taxon>Mucoromycota</taxon>
        <taxon>Mucoromycotina</taxon>
        <taxon>Mucoromycetes</taxon>
        <taxon>Mucorales</taxon>
        <taxon>Lichtheimiaceae</taxon>
        <taxon>Circinella</taxon>
    </lineage>
</organism>
<dbReference type="FunFam" id="1.10.510.10:FF:000499">
    <property type="entry name" value="Serine/threonine-protein kinase KIC1"/>
    <property type="match status" value="1"/>
</dbReference>
<evidence type="ECO:0000256" key="6">
    <source>
        <dbReference type="ARBA" id="ARBA00022777"/>
    </source>
</evidence>
<accession>A0A8H7RWY7</accession>
<gene>
    <name evidence="13" type="ORF">INT45_012233</name>
</gene>
<evidence type="ECO:0000259" key="12">
    <source>
        <dbReference type="PROSITE" id="PS50011"/>
    </source>
</evidence>
<dbReference type="InterPro" id="IPR011009">
    <property type="entry name" value="Kinase-like_dom_sf"/>
</dbReference>
<dbReference type="GO" id="GO:0005524">
    <property type="term" value="F:ATP binding"/>
    <property type="evidence" value="ECO:0007669"/>
    <property type="project" value="UniProtKB-UniRule"/>
</dbReference>
<dbReference type="InterPro" id="IPR000719">
    <property type="entry name" value="Prot_kinase_dom"/>
</dbReference>
<protein>
    <recommendedName>
        <fullName evidence="2">non-specific serine/threonine protein kinase</fullName>
        <ecNumber evidence="2">2.7.11.1</ecNumber>
    </recommendedName>
</protein>
<proteinExistence type="inferred from homology"/>
<dbReference type="PROSITE" id="PS00107">
    <property type="entry name" value="PROTEIN_KINASE_ATP"/>
    <property type="match status" value="1"/>
</dbReference>
<dbReference type="InterPro" id="IPR017441">
    <property type="entry name" value="Protein_kinase_ATP_BS"/>
</dbReference>
<feature type="region of interest" description="Disordered" evidence="11">
    <location>
        <begin position="346"/>
        <end position="384"/>
    </location>
</feature>
<feature type="region of interest" description="Disordered" evidence="11">
    <location>
        <begin position="295"/>
        <end position="326"/>
    </location>
</feature>
<comment type="caution">
    <text evidence="13">The sequence shown here is derived from an EMBL/GenBank/DDBJ whole genome shotgun (WGS) entry which is preliminary data.</text>
</comment>
<reference evidence="13 14" key="1">
    <citation type="submission" date="2020-12" db="EMBL/GenBank/DDBJ databases">
        <title>Metabolic potential, ecology and presence of endohyphal bacteria is reflected in genomic diversity of Mucoromycotina.</title>
        <authorList>
            <person name="Muszewska A."/>
            <person name="Okrasinska A."/>
            <person name="Steczkiewicz K."/>
            <person name="Drgas O."/>
            <person name="Orlowska M."/>
            <person name="Perlinska-Lenart U."/>
            <person name="Aleksandrzak-Piekarczyk T."/>
            <person name="Szatraj K."/>
            <person name="Zielenkiewicz U."/>
            <person name="Pilsyk S."/>
            <person name="Malc E."/>
            <person name="Mieczkowski P."/>
            <person name="Kruszewska J.S."/>
            <person name="Biernat P."/>
            <person name="Pawlowska J."/>
        </authorList>
    </citation>
    <scope>NUCLEOTIDE SEQUENCE [LARGE SCALE GENOMIC DNA]</scope>
    <source>
        <strain evidence="13 14">CBS 142.35</strain>
    </source>
</reference>
<evidence type="ECO:0000256" key="2">
    <source>
        <dbReference type="ARBA" id="ARBA00012513"/>
    </source>
</evidence>
<dbReference type="EC" id="2.7.11.1" evidence="2"/>
<name>A0A8H7RWY7_9FUNG</name>
<feature type="binding site" evidence="10">
    <location>
        <position position="45"/>
    </location>
    <ligand>
        <name>ATP</name>
        <dbReference type="ChEBI" id="CHEBI:30616"/>
    </ligand>
</feature>
<evidence type="ECO:0000256" key="8">
    <source>
        <dbReference type="ARBA" id="ARBA00047899"/>
    </source>
</evidence>
<feature type="compositionally biased region" description="Acidic residues" evidence="11">
    <location>
        <begin position="315"/>
        <end position="326"/>
    </location>
</feature>
<dbReference type="InterPro" id="IPR050629">
    <property type="entry name" value="STE20/SPS1-PAK"/>
</dbReference>
<evidence type="ECO:0000256" key="4">
    <source>
        <dbReference type="ARBA" id="ARBA00022679"/>
    </source>
</evidence>
<dbReference type="PROSITE" id="PS00108">
    <property type="entry name" value="PROTEIN_KINASE_ST"/>
    <property type="match status" value="1"/>
</dbReference>
<evidence type="ECO:0000256" key="10">
    <source>
        <dbReference type="PROSITE-ProRule" id="PRU10141"/>
    </source>
</evidence>
<feature type="region of interest" description="Disordered" evidence="11">
    <location>
        <begin position="734"/>
        <end position="820"/>
    </location>
</feature>
<keyword evidence="7 10" id="KW-0067">ATP-binding</keyword>
<dbReference type="EMBL" id="JAEPRB010000304">
    <property type="protein sequence ID" value="KAG2217363.1"/>
    <property type="molecule type" value="Genomic_DNA"/>
</dbReference>
<comment type="similarity">
    <text evidence="1">Belongs to the protein kinase superfamily. STE Ser/Thr protein kinase family. STE20 subfamily.</text>
</comment>
<evidence type="ECO:0000256" key="5">
    <source>
        <dbReference type="ARBA" id="ARBA00022741"/>
    </source>
</evidence>
<feature type="compositionally biased region" description="Polar residues" evidence="11">
    <location>
        <begin position="490"/>
        <end position="507"/>
    </location>
</feature>
<dbReference type="OrthoDB" id="248923at2759"/>
<evidence type="ECO:0000313" key="14">
    <source>
        <dbReference type="Proteomes" id="UP000646827"/>
    </source>
</evidence>